<dbReference type="AlphaFoldDB" id="M0AYY0"/>
<dbReference type="Proteomes" id="UP000011554">
    <property type="component" value="Unassembled WGS sequence"/>
</dbReference>
<comment type="similarity">
    <text evidence="1">Belongs to the ABC transporter superfamily.</text>
</comment>
<comment type="caution">
    <text evidence="6">The sequence shown here is derived from an EMBL/GenBank/DDBJ whole genome shotgun (WGS) entry which is preliminary data.</text>
</comment>
<keyword evidence="4" id="KW-0067">ATP-binding</keyword>
<dbReference type="InterPro" id="IPR003593">
    <property type="entry name" value="AAA+_ATPase"/>
</dbReference>
<protein>
    <submittedName>
        <fullName evidence="6">ABC transporter</fullName>
    </submittedName>
</protein>
<organism evidence="6 7">
    <name type="scientific">Natrialba asiatica (strain ATCC 700177 / DSM 12278 / JCM 9576 / FERM P-10747 / NBRC 102637 / 172P1)</name>
    <dbReference type="NCBI Taxonomy" id="29540"/>
    <lineage>
        <taxon>Archaea</taxon>
        <taxon>Methanobacteriati</taxon>
        <taxon>Methanobacteriota</taxon>
        <taxon>Stenosarchaea group</taxon>
        <taxon>Halobacteria</taxon>
        <taxon>Halobacteriales</taxon>
        <taxon>Natrialbaceae</taxon>
        <taxon>Natrialba</taxon>
    </lineage>
</organism>
<dbReference type="GO" id="GO:0016887">
    <property type="term" value="F:ATP hydrolysis activity"/>
    <property type="evidence" value="ECO:0007669"/>
    <property type="project" value="InterPro"/>
</dbReference>
<dbReference type="Gene3D" id="3.40.50.300">
    <property type="entry name" value="P-loop containing nucleotide triphosphate hydrolases"/>
    <property type="match status" value="1"/>
</dbReference>
<keyword evidence="3" id="KW-0547">Nucleotide-binding</keyword>
<gene>
    <name evidence="6" type="ORF">C481_08176</name>
</gene>
<keyword evidence="2" id="KW-0813">Transport</keyword>
<evidence type="ECO:0000256" key="2">
    <source>
        <dbReference type="ARBA" id="ARBA00022448"/>
    </source>
</evidence>
<dbReference type="PANTHER" id="PTHR42711">
    <property type="entry name" value="ABC TRANSPORTER ATP-BINDING PROTEIN"/>
    <property type="match status" value="1"/>
</dbReference>
<keyword evidence="7" id="KW-1185">Reference proteome</keyword>
<dbReference type="InterPro" id="IPR050763">
    <property type="entry name" value="ABC_transporter_ATP-binding"/>
</dbReference>
<evidence type="ECO:0000256" key="4">
    <source>
        <dbReference type="ARBA" id="ARBA00022840"/>
    </source>
</evidence>
<evidence type="ECO:0000313" key="6">
    <source>
        <dbReference type="EMBL" id="ELZ02629.1"/>
    </source>
</evidence>
<accession>M0AYY0</accession>
<dbReference type="GO" id="GO:0005524">
    <property type="term" value="F:ATP binding"/>
    <property type="evidence" value="ECO:0007669"/>
    <property type="project" value="UniProtKB-KW"/>
</dbReference>
<dbReference type="PATRIC" id="fig|29540.5.peg.1664"/>
<feature type="domain" description="ABC transporter" evidence="5">
    <location>
        <begin position="15"/>
        <end position="251"/>
    </location>
</feature>
<dbReference type="PROSITE" id="PS50893">
    <property type="entry name" value="ABC_TRANSPORTER_2"/>
    <property type="match status" value="1"/>
</dbReference>
<dbReference type="PANTHER" id="PTHR42711:SF5">
    <property type="entry name" value="ABC TRANSPORTER ATP-BINDING PROTEIN NATA"/>
    <property type="match status" value="1"/>
</dbReference>
<reference evidence="6 7" key="1">
    <citation type="journal article" date="2014" name="PLoS Genet.">
        <title>Phylogenetically driven sequencing of extremely halophilic archaea reveals strategies for static and dynamic osmo-response.</title>
        <authorList>
            <person name="Becker E.A."/>
            <person name="Seitzer P.M."/>
            <person name="Tritt A."/>
            <person name="Larsen D."/>
            <person name="Krusor M."/>
            <person name="Yao A.I."/>
            <person name="Wu D."/>
            <person name="Madern D."/>
            <person name="Eisen J.A."/>
            <person name="Darling A.E."/>
            <person name="Facciotti M.T."/>
        </authorList>
    </citation>
    <scope>NUCLEOTIDE SEQUENCE [LARGE SCALE GENOMIC DNA]</scope>
    <source>
        <strain evidence="6 7">DSM 12278</strain>
    </source>
</reference>
<dbReference type="eggNOG" id="arCOG00194">
    <property type="taxonomic scope" value="Archaea"/>
</dbReference>
<proteinExistence type="inferred from homology"/>
<evidence type="ECO:0000259" key="5">
    <source>
        <dbReference type="PROSITE" id="PS50893"/>
    </source>
</evidence>
<dbReference type="EMBL" id="AOIO01000021">
    <property type="protein sequence ID" value="ELZ02629.1"/>
    <property type="molecule type" value="Genomic_DNA"/>
</dbReference>
<dbReference type="Pfam" id="PF00005">
    <property type="entry name" value="ABC_tran"/>
    <property type="match status" value="1"/>
</dbReference>
<evidence type="ECO:0000256" key="3">
    <source>
        <dbReference type="ARBA" id="ARBA00022741"/>
    </source>
</evidence>
<dbReference type="SMART" id="SM00382">
    <property type="entry name" value="AAA"/>
    <property type="match status" value="1"/>
</dbReference>
<sequence length="337" mass="37128">MARHSSAETAVDPVISVRDLTKVYGQGDAAVRAVDGVSFDISPGTVVGVLGPNGAGKTSAIKMMLGLVTPTAGDVRIAGTDALSNTTAIYRHVGAMLEGARNVYWRLTVRENVEFFASLSGFDPRRTADYHDALIERYGLEDKADTPVRELSRGMKQKVSLICTLARRTDVIFLDEPTLGLDVETSLDLRREIRRLTDDRSMTVVLSSHDMDLVEAVCDRVIIVRAGRIVADDTVENLVELFRTQAYQLTVGSPLSEAAKGRLEHRYNAQGWERIGEHVRFEATPRSDDSVYTLVDELQREAVPLVSIQSLQPDLENVFLELTTEAARPKTQNGGER</sequence>
<dbReference type="STRING" id="29540.C481_08176"/>
<evidence type="ECO:0000313" key="7">
    <source>
        <dbReference type="Proteomes" id="UP000011554"/>
    </source>
</evidence>
<dbReference type="InterPro" id="IPR027417">
    <property type="entry name" value="P-loop_NTPase"/>
</dbReference>
<dbReference type="CDD" id="cd03230">
    <property type="entry name" value="ABC_DR_subfamily_A"/>
    <property type="match status" value="1"/>
</dbReference>
<name>M0AYY0_NATA1</name>
<evidence type="ECO:0000256" key="1">
    <source>
        <dbReference type="ARBA" id="ARBA00005417"/>
    </source>
</evidence>
<dbReference type="RefSeq" id="WP_006108666.1">
    <property type="nucleotide sequence ID" value="NZ_AOIO01000021.1"/>
</dbReference>
<dbReference type="SUPFAM" id="SSF52540">
    <property type="entry name" value="P-loop containing nucleoside triphosphate hydrolases"/>
    <property type="match status" value="1"/>
</dbReference>
<dbReference type="InterPro" id="IPR003439">
    <property type="entry name" value="ABC_transporter-like_ATP-bd"/>
</dbReference>